<dbReference type="AlphaFoldDB" id="A0A1B6MRC5"/>
<name>A0A1B6MRC5_9HEMI</name>
<reference evidence="1" key="1">
    <citation type="submission" date="2015-11" db="EMBL/GenBank/DDBJ databases">
        <title>De novo transcriptome assembly of four potential Pierce s Disease insect vectors from Arizona vineyards.</title>
        <authorList>
            <person name="Tassone E.E."/>
        </authorList>
    </citation>
    <scope>NUCLEOTIDE SEQUENCE</scope>
</reference>
<proteinExistence type="predicted"/>
<feature type="non-terminal residue" evidence="1">
    <location>
        <position position="1"/>
    </location>
</feature>
<evidence type="ECO:0008006" key="2">
    <source>
        <dbReference type="Google" id="ProtNLM"/>
    </source>
</evidence>
<gene>
    <name evidence="1" type="ORF">g.52201</name>
</gene>
<accession>A0A1B6MRC5</accession>
<protein>
    <recommendedName>
        <fullName evidence="2">Reverse transcriptase domain-containing protein</fullName>
    </recommendedName>
</protein>
<sequence>PRICTRASPFHHTPTISPDTWKTTASQLCMLMTLPLLSKKQQEDLEIAAYTAVNMAVQYCHGNDLVVNEKKTRQLILGRRKGTTGRLPEVEENTSSKYIWEIIDDSLAWTQHILSLQETQCRTTGIRNSQNETDQ</sequence>
<evidence type="ECO:0000313" key="1">
    <source>
        <dbReference type="EMBL" id="JAT38466.1"/>
    </source>
</evidence>
<dbReference type="EMBL" id="GEBQ01001511">
    <property type="protein sequence ID" value="JAT38466.1"/>
    <property type="molecule type" value="Transcribed_RNA"/>
</dbReference>
<organism evidence="1">
    <name type="scientific">Graphocephala atropunctata</name>
    <dbReference type="NCBI Taxonomy" id="36148"/>
    <lineage>
        <taxon>Eukaryota</taxon>
        <taxon>Metazoa</taxon>
        <taxon>Ecdysozoa</taxon>
        <taxon>Arthropoda</taxon>
        <taxon>Hexapoda</taxon>
        <taxon>Insecta</taxon>
        <taxon>Pterygota</taxon>
        <taxon>Neoptera</taxon>
        <taxon>Paraneoptera</taxon>
        <taxon>Hemiptera</taxon>
        <taxon>Auchenorrhyncha</taxon>
        <taxon>Membracoidea</taxon>
        <taxon>Cicadellidae</taxon>
        <taxon>Cicadellinae</taxon>
        <taxon>Cicadellini</taxon>
        <taxon>Graphocephala</taxon>
    </lineage>
</organism>